<comment type="caution">
    <text evidence="2">The sequence shown here is derived from an EMBL/GenBank/DDBJ whole genome shotgun (WGS) entry which is preliminary data.</text>
</comment>
<dbReference type="CDD" id="cd00761">
    <property type="entry name" value="Glyco_tranf_GTA_type"/>
    <property type="match status" value="1"/>
</dbReference>
<dbReference type="Pfam" id="PF00535">
    <property type="entry name" value="Glycos_transf_2"/>
    <property type="match status" value="1"/>
</dbReference>
<accession>A0A1G2RSQ1</accession>
<dbReference type="AlphaFoldDB" id="A0A1G2RSQ1"/>
<dbReference type="InterPro" id="IPR029044">
    <property type="entry name" value="Nucleotide-diphossugar_trans"/>
</dbReference>
<gene>
    <name evidence="2" type="ORF">A3A32_02570</name>
</gene>
<name>A0A1G2RSQ1_9BACT</name>
<dbReference type="SUPFAM" id="SSF53448">
    <property type="entry name" value="Nucleotide-diphospho-sugar transferases"/>
    <property type="match status" value="1"/>
</dbReference>
<dbReference type="GO" id="GO:0016758">
    <property type="term" value="F:hexosyltransferase activity"/>
    <property type="evidence" value="ECO:0007669"/>
    <property type="project" value="UniProtKB-ARBA"/>
</dbReference>
<reference evidence="2 3" key="1">
    <citation type="journal article" date="2016" name="Nat. Commun.">
        <title>Thousands of microbial genomes shed light on interconnected biogeochemical processes in an aquifer system.</title>
        <authorList>
            <person name="Anantharaman K."/>
            <person name="Brown C.T."/>
            <person name="Hug L.A."/>
            <person name="Sharon I."/>
            <person name="Castelle C.J."/>
            <person name="Probst A.J."/>
            <person name="Thomas B.C."/>
            <person name="Singh A."/>
            <person name="Wilkins M.J."/>
            <person name="Karaoz U."/>
            <person name="Brodie E.L."/>
            <person name="Williams K.H."/>
            <person name="Hubbard S.S."/>
            <person name="Banfield J.F."/>
        </authorList>
    </citation>
    <scope>NUCLEOTIDE SEQUENCE [LARGE SCALE GENOMIC DNA]</scope>
</reference>
<evidence type="ECO:0000313" key="3">
    <source>
        <dbReference type="Proteomes" id="UP000177081"/>
    </source>
</evidence>
<dbReference type="Gene3D" id="3.90.550.10">
    <property type="entry name" value="Spore Coat Polysaccharide Biosynthesis Protein SpsA, Chain A"/>
    <property type="match status" value="1"/>
</dbReference>
<feature type="domain" description="Glycosyltransferase 2-like" evidence="1">
    <location>
        <begin position="9"/>
        <end position="151"/>
    </location>
</feature>
<organism evidence="2 3">
    <name type="scientific">Candidatus Wildermuthbacteria bacterium RIFCSPLOWO2_01_FULL_48_35</name>
    <dbReference type="NCBI Taxonomy" id="1802463"/>
    <lineage>
        <taxon>Bacteria</taxon>
        <taxon>Candidatus Wildermuthiibacteriota</taxon>
    </lineage>
</organism>
<dbReference type="PANTHER" id="PTHR22916">
    <property type="entry name" value="GLYCOSYLTRANSFERASE"/>
    <property type="match status" value="1"/>
</dbReference>
<evidence type="ECO:0000259" key="1">
    <source>
        <dbReference type="Pfam" id="PF00535"/>
    </source>
</evidence>
<proteinExistence type="predicted"/>
<dbReference type="EMBL" id="MHUI01000003">
    <property type="protein sequence ID" value="OHA75874.1"/>
    <property type="molecule type" value="Genomic_DNA"/>
</dbReference>
<dbReference type="PANTHER" id="PTHR22916:SF3">
    <property type="entry name" value="UDP-GLCNAC:BETAGAL BETA-1,3-N-ACETYLGLUCOSAMINYLTRANSFERASE-LIKE PROTEIN 1"/>
    <property type="match status" value="1"/>
</dbReference>
<evidence type="ECO:0000313" key="2">
    <source>
        <dbReference type="EMBL" id="OHA75874.1"/>
    </source>
</evidence>
<sequence length="297" mass="33979">MNKKQPLISIIMPVYNAARFLPACLDSIQTQTHRNWELIAIDDGSKDDSYQILKDYAQKDKRIRLYKNDKNLGGPTTANRAVGLAHSKWIARMDADDIMHPNRLAAQLKALQEHPSVILIGSQCNLIDKTGKKTGKKLFPTCPKEIFNMLFWACPVQQPSVMVNANKLSETFRWYADVRICEEIDFLIRISRHGNIVNSKKTLLSYRLHDSNLSNRDNQKLVFFNQFRTRIRVVLSGQYTPTLGSIVIGFAELLAVILLPEKALVPTFLFVRGMKNFHFDLKLPSVFPSQRRISFST</sequence>
<dbReference type="Proteomes" id="UP000177081">
    <property type="component" value="Unassembled WGS sequence"/>
</dbReference>
<dbReference type="InterPro" id="IPR001173">
    <property type="entry name" value="Glyco_trans_2-like"/>
</dbReference>
<protein>
    <recommendedName>
        <fullName evidence="1">Glycosyltransferase 2-like domain-containing protein</fullName>
    </recommendedName>
</protein>